<dbReference type="Gene3D" id="3.20.20.80">
    <property type="entry name" value="Glycosidases"/>
    <property type="match status" value="1"/>
</dbReference>
<dbReference type="GeneID" id="25741283"/>
<keyword evidence="6" id="KW-0624">Polysaccharide degradation</keyword>
<name>A0A0D2MFT2_9CHLO</name>
<proteinExistence type="inferred from homology"/>
<evidence type="ECO:0000256" key="1">
    <source>
        <dbReference type="ARBA" id="ARBA00005641"/>
    </source>
</evidence>
<reference evidence="9 10" key="1">
    <citation type="journal article" date="2013" name="BMC Genomics">
        <title>Reconstruction of the lipid metabolism for the microalga Monoraphidium neglectum from its genome sequence reveals characteristics suitable for biofuel production.</title>
        <authorList>
            <person name="Bogen C."/>
            <person name="Al-Dilaimi A."/>
            <person name="Albersmeier A."/>
            <person name="Wichmann J."/>
            <person name="Grundmann M."/>
            <person name="Rupp O."/>
            <person name="Lauersen K.J."/>
            <person name="Blifernez-Klassen O."/>
            <person name="Kalinowski J."/>
            <person name="Goesmann A."/>
            <person name="Mussgnug J.H."/>
            <person name="Kruse O."/>
        </authorList>
    </citation>
    <scope>NUCLEOTIDE SEQUENCE [LARGE SCALE GENOMIC DNA]</scope>
    <source>
        <strain evidence="9 10">SAG 48.87</strain>
    </source>
</reference>
<dbReference type="RefSeq" id="XP_013898571.1">
    <property type="nucleotide sequence ID" value="XM_014043117.1"/>
</dbReference>
<evidence type="ECO:0000313" key="9">
    <source>
        <dbReference type="EMBL" id="KIY99551.1"/>
    </source>
</evidence>
<dbReference type="STRING" id="145388.A0A0D2MFT2"/>
<evidence type="ECO:0000313" key="10">
    <source>
        <dbReference type="Proteomes" id="UP000054498"/>
    </source>
</evidence>
<dbReference type="Proteomes" id="UP000054498">
    <property type="component" value="Unassembled WGS sequence"/>
</dbReference>
<evidence type="ECO:0000259" key="8">
    <source>
        <dbReference type="Pfam" id="PF00150"/>
    </source>
</evidence>
<accession>A0A0D2MFT2</accession>
<protein>
    <submittedName>
        <fullName evidence="9">Cellulase</fullName>
        <ecNumber evidence="9">3.2.1.4</ecNumber>
    </submittedName>
</protein>
<keyword evidence="4" id="KW-0119">Carbohydrate metabolism</keyword>
<dbReference type="KEGG" id="mng:MNEG_8407"/>
<dbReference type="PANTHER" id="PTHR35923">
    <property type="entry name" value="MAJOR EXTRACELLULAR ENDOGLUCANASE"/>
    <property type="match status" value="1"/>
</dbReference>
<evidence type="ECO:0000256" key="2">
    <source>
        <dbReference type="ARBA" id="ARBA00022801"/>
    </source>
</evidence>
<evidence type="ECO:0000256" key="3">
    <source>
        <dbReference type="ARBA" id="ARBA00023001"/>
    </source>
</evidence>
<evidence type="ECO:0000256" key="4">
    <source>
        <dbReference type="ARBA" id="ARBA00023277"/>
    </source>
</evidence>
<dbReference type="InterPro" id="IPR001547">
    <property type="entry name" value="Glyco_hydro_5"/>
</dbReference>
<feature type="domain" description="Glycoside hydrolase family 5" evidence="8">
    <location>
        <begin position="58"/>
        <end position="284"/>
    </location>
</feature>
<keyword evidence="5 7" id="KW-0326">Glycosidase</keyword>
<dbReference type="EMBL" id="KK101814">
    <property type="protein sequence ID" value="KIY99551.1"/>
    <property type="molecule type" value="Genomic_DNA"/>
</dbReference>
<sequence length="489" mass="52350">MDGKAPGNIDYAANPELRGLTTGQVMDADRAELQWELQPGSRRRLNGAAMGMCAEDLFVNECAKRGLLVLLDLHRLAGAKDIPELWYDADYPEASVLRAWRTIVLRYRGCWNVFAADLNNEPHGRASWGDGSIATDWQLAAERIGKVVLEANPKLLIFVEGVETNAVVQPGENCWWGGHIAAAKKAPVVLPVADKLVYSPHVYGPDVHKQPYFADPQFPANMPDIWMRHFGFCKAEGLGPAICFGEWGGWGGEGPDRVWQDALASWMTENDVTDSFYWCLNPNSGDTGGVLQDDWRTPHKHKLEIIARAHPNPTKWEPSGTEVLAAAPAPEDTVVDAGVDPAAAAPAPAAAAAQAAAAPAETAAAPAPPAGRLVFESDMLAAYLVNDWQEGGTVPCAQYEVKVTNTTGSPLVGLRVLLEGVTDIVKSWNCKDEGAVPDVEGGLWAFGLPEWCAATGLQPGAVYTMGAIVKGPAPTSFQVELVATAAGDE</sequence>
<dbReference type="InterPro" id="IPR012291">
    <property type="entry name" value="CBM2_carb-bd_dom_sf"/>
</dbReference>
<dbReference type="SUPFAM" id="SSF51445">
    <property type="entry name" value="(Trans)glycosidases"/>
    <property type="match status" value="1"/>
</dbReference>
<keyword evidence="2 7" id="KW-0378">Hydrolase</keyword>
<dbReference type="GO" id="GO:0008810">
    <property type="term" value="F:cellulase activity"/>
    <property type="evidence" value="ECO:0007669"/>
    <property type="project" value="UniProtKB-EC"/>
</dbReference>
<dbReference type="Gene3D" id="2.60.40.290">
    <property type="match status" value="1"/>
</dbReference>
<dbReference type="OrthoDB" id="442731at2759"/>
<dbReference type="PANTHER" id="PTHR35923:SF2">
    <property type="entry name" value="ENDOGLUCANASE"/>
    <property type="match status" value="1"/>
</dbReference>
<keyword evidence="3" id="KW-0136">Cellulose degradation</keyword>
<dbReference type="AlphaFoldDB" id="A0A0D2MFT2"/>
<gene>
    <name evidence="9" type="ORF">MNEG_8407</name>
</gene>
<comment type="similarity">
    <text evidence="1 7">Belongs to the glycosyl hydrolase 5 (cellulase A) family.</text>
</comment>
<evidence type="ECO:0000256" key="6">
    <source>
        <dbReference type="ARBA" id="ARBA00023326"/>
    </source>
</evidence>
<dbReference type="Pfam" id="PF00150">
    <property type="entry name" value="Cellulase"/>
    <property type="match status" value="1"/>
</dbReference>
<evidence type="ECO:0000256" key="7">
    <source>
        <dbReference type="RuleBase" id="RU361153"/>
    </source>
</evidence>
<evidence type="ECO:0000256" key="5">
    <source>
        <dbReference type="ARBA" id="ARBA00023295"/>
    </source>
</evidence>
<keyword evidence="10" id="KW-1185">Reference proteome</keyword>
<dbReference type="InterPro" id="IPR017853">
    <property type="entry name" value="GH"/>
</dbReference>
<dbReference type="EC" id="3.2.1.4" evidence="9"/>
<organism evidence="9 10">
    <name type="scientific">Monoraphidium neglectum</name>
    <dbReference type="NCBI Taxonomy" id="145388"/>
    <lineage>
        <taxon>Eukaryota</taxon>
        <taxon>Viridiplantae</taxon>
        <taxon>Chlorophyta</taxon>
        <taxon>core chlorophytes</taxon>
        <taxon>Chlorophyceae</taxon>
        <taxon>CS clade</taxon>
        <taxon>Sphaeropleales</taxon>
        <taxon>Selenastraceae</taxon>
        <taxon>Monoraphidium</taxon>
    </lineage>
</organism>
<dbReference type="GO" id="GO:0030247">
    <property type="term" value="F:polysaccharide binding"/>
    <property type="evidence" value="ECO:0007669"/>
    <property type="project" value="InterPro"/>
</dbReference>
<dbReference type="GO" id="GO:0030245">
    <property type="term" value="P:cellulose catabolic process"/>
    <property type="evidence" value="ECO:0007669"/>
    <property type="project" value="UniProtKB-KW"/>
</dbReference>